<evidence type="ECO:0000256" key="5">
    <source>
        <dbReference type="ARBA" id="ARBA00022857"/>
    </source>
</evidence>
<comment type="caution">
    <text evidence="13">The sequence shown here is derived from an EMBL/GenBank/DDBJ whole genome shotgun (WGS) entry which is preliminary data.</text>
</comment>
<evidence type="ECO:0000256" key="11">
    <source>
        <dbReference type="ARBA" id="ARBA00049498"/>
    </source>
</evidence>
<dbReference type="GO" id="GO:0033728">
    <property type="term" value="F:3,8-divinyl protochlorophyllide a 8-vinyl-reductase (NADPH) activity"/>
    <property type="evidence" value="ECO:0007669"/>
    <property type="project" value="UniProtKB-EC"/>
</dbReference>
<dbReference type="InterPro" id="IPR036291">
    <property type="entry name" value="NAD(P)-bd_dom_sf"/>
</dbReference>
<dbReference type="EMBL" id="NBIV01000225">
    <property type="protein sequence ID" value="PXF41255.1"/>
    <property type="molecule type" value="Genomic_DNA"/>
</dbReference>
<evidence type="ECO:0000259" key="12">
    <source>
        <dbReference type="Pfam" id="PF13460"/>
    </source>
</evidence>
<name>A0A2V3IGN2_9FLOR</name>
<evidence type="ECO:0000256" key="8">
    <source>
        <dbReference type="ARBA" id="ARBA00023171"/>
    </source>
</evidence>
<organism evidence="13 14">
    <name type="scientific">Gracilariopsis chorda</name>
    <dbReference type="NCBI Taxonomy" id="448386"/>
    <lineage>
        <taxon>Eukaryota</taxon>
        <taxon>Rhodophyta</taxon>
        <taxon>Florideophyceae</taxon>
        <taxon>Rhodymeniophycidae</taxon>
        <taxon>Gracilariales</taxon>
        <taxon>Gracilariaceae</taxon>
        <taxon>Gracilariopsis</taxon>
    </lineage>
</organism>
<protein>
    <recommendedName>
        <fullName evidence="10">Divinyl chlorophyllide a 8-vinyl-reductase, chloroplastic</fullName>
        <ecNumber evidence="9">1.3.1.75</ecNumber>
    </recommendedName>
</protein>
<evidence type="ECO:0000256" key="2">
    <source>
        <dbReference type="ARBA" id="ARBA00005173"/>
    </source>
</evidence>
<evidence type="ECO:0000313" key="14">
    <source>
        <dbReference type="Proteomes" id="UP000247409"/>
    </source>
</evidence>
<evidence type="ECO:0000313" key="13">
    <source>
        <dbReference type="EMBL" id="PXF41255.1"/>
    </source>
</evidence>
<keyword evidence="14" id="KW-1185">Reference proteome</keyword>
<evidence type="ECO:0000256" key="10">
    <source>
        <dbReference type="ARBA" id="ARBA00024089"/>
    </source>
</evidence>
<evidence type="ECO:0000256" key="3">
    <source>
        <dbReference type="ARBA" id="ARBA00022528"/>
    </source>
</evidence>
<dbReference type="InterPro" id="IPR044201">
    <property type="entry name" value="DVR-like"/>
</dbReference>
<feature type="domain" description="NAD(P)-binding" evidence="12">
    <location>
        <begin position="24"/>
        <end position="229"/>
    </location>
</feature>
<dbReference type="PANTHER" id="PTHR47378:SF1">
    <property type="entry name" value="DIVINYL CHLOROPHYLLIDE A 8-VINYL-REDUCTASE, CHLOROPLASTIC"/>
    <property type="match status" value="1"/>
</dbReference>
<comment type="catalytic activity">
    <reaction evidence="11">
        <text>protochlorophyllide a + NADP(+) = 3,8-divinyl protochlorophyllide a + NADPH + H(+)</text>
        <dbReference type="Rhea" id="RHEA:48884"/>
        <dbReference type="ChEBI" id="CHEBI:15378"/>
        <dbReference type="ChEBI" id="CHEBI:57783"/>
        <dbReference type="ChEBI" id="CHEBI:58349"/>
        <dbReference type="ChEBI" id="CHEBI:58632"/>
        <dbReference type="ChEBI" id="CHEBI:83350"/>
        <dbReference type="EC" id="1.3.1.75"/>
    </reaction>
</comment>
<evidence type="ECO:0000256" key="1">
    <source>
        <dbReference type="ARBA" id="ARBA00004229"/>
    </source>
</evidence>
<dbReference type="Gene3D" id="3.40.50.720">
    <property type="entry name" value="NAD(P)-binding Rossmann-like Domain"/>
    <property type="match status" value="1"/>
</dbReference>
<keyword evidence="6" id="KW-0809">Transit peptide</keyword>
<dbReference type="SUPFAM" id="SSF51735">
    <property type="entry name" value="NAD(P)-binding Rossmann-fold domains"/>
    <property type="match status" value="1"/>
</dbReference>
<keyword evidence="5" id="KW-0521">NADP</keyword>
<sequence>MDAPGQGIYSPTTTPQDVHVVIFGATGYIGRYVVLEFVKQGYQVTAFARERSGVKGKNSAQHVRDDLQGARVVFGDVTNKDDIANAFTPHDDRTALSTVAVSCLASRTGGIEDSNRIDFEATLNTLEQALQHGVSHYILLSAICVQKPLLEFQRAKLKFEVKLQQSAEQVADFSYSIVRPTAFFKSLAGQIERLKKGSAFIMFEDGNLSRCNAISEADLARFMVQCAHEESKRNQILPVGGPGEPVSPKEQAEMLFKLLDKSPKYTRMPLGIMNVAISALEAGARLLPFLKDAAEFGRIGRYYAVEDMIGPSFGEDTLESFFEEAVAEGGMAGQDLGDAAVF</sequence>
<comment type="subcellular location">
    <subcellularLocation>
        <location evidence="1">Plastid</location>
        <location evidence="1">Chloroplast</location>
    </subcellularLocation>
</comment>
<evidence type="ECO:0000256" key="4">
    <source>
        <dbReference type="ARBA" id="ARBA00022640"/>
    </source>
</evidence>
<evidence type="ECO:0000256" key="6">
    <source>
        <dbReference type="ARBA" id="ARBA00022946"/>
    </source>
</evidence>
<evidence type="ECO:0000256" key="7">
    <source>
        <dbReference type="ARBA" id="ARBA00023002"/>
    </source>
</evidence>
<dbReference type="Proteomes" id="UP000247409">
    <property type="component" value="Unassembled WGS sequence"/>
</dbReference>
<keyword evidence="4" id="KW-0934">Plastid</keyword>
<keyword evidence="3" id="KW-0150">Chloroplast</keyword>
<dbReference type="GO" id="GO:0015995">
    <property type="term" value="P:chlorophyll biosynthetic process"/>
    <property type="evidence" value="ECO:0007669"/>
    <property type="project" value="UniProtKB-UniPathway"/>
</dbReference>
<accession>A0A2V3IGN2</accession>
<keyword evidence="7" id="KW-0560">Oxidoreductase</keyword>
<dbReference type="STRING" id="448386.A0A2V3IGN2"/>
<dbReference type="AlphaFoldDB" id="A0A2V3IGN2"/>
<dbReference type="EC" id="1.3.1.75" evidence="9"/>
<dbReference type="UniPathway" id="UPA00668"/>
<gene>
    <name evidence="13" type="ORF">BWQ96_09015</name>
</gene>
<dbReference type="OrthoDB" id="419598at2759"/>
<dbReference type="CDD" id="cd05243">
    <property type="entry name" value="SDR_a5"/>
    <property type="match status" value="1"/>
</dbReference>
<dbReference type="GO" id="GO:0009507">
    <property type="term" value="C:chloroplast"/>
    <property type="evidence" value="ECO:0007669"/>
    <property type="project" value="UniProtKB-SubCell"/>
</dbReference>
<dbReference type="PANTHER" id="PTHR47378">
    <property type="entry name" value="DIVINYL CHLOROPHYLLIDE A 8-VINYL-REDUCTASE, CHLOROPLASTIC"/>
    <property type="match status" value="1"/>
</dbReference>
<reference evidence="13 14" key="1">
    <citation type="journal article" date="2018" name="Mol. Biol. Evol.">
        <title>Analysis of the draft genome of the red seaweed Gracilariopsis chorda provides insights into genome size evolution in Rhodophyta.</title>
        <authorList>
            <person name="Lee J."/>
            <person name="Yang E.C."/>
            <person name="Graf L."/>
            <person name="Yang J.H."/>
            <person name="Qiu H."/>
            <person name="Zel Zion U."/>
            <person name="Chan C.X."/>
            <person name="Stephens T.G."/>
            <person name="Weber A.P.M."/>
            <person name="Boo G.H."/>
            <person name="Boo S.M."/>
            <person name="Kim K.M."/>
            <person name="Shin Y."/>
            <person name="Jung M."/>
            <person name="Lee S.J."/>
            <person name="Yim H.S."/>
            <person name="Lee J.H."/>
            <person name="Bhattacharya D."/>
            <person name="Yoon H.S."/>
        </authorList>
    </citation>
    <scope>NUCLEOTIDE SEQUENCE [LARGE SCALE GENOMIC DNA]</scope>
    <source>
        <strain evidence="13 14">SKKU-2015</strain>
        <tissue evidence="13">Whole body</tissue>
    </source>
</reference>
<comment type="pathway">
    <text evidence="2">Porphyrin-containing compound metabolism; chlorophyll biosynthesis.</text>
</comment>
<keyword evidence="8" id="KW-0149">Chlorophyll biosynthesis</keyword>
<proteinExistence type="predicted"/>
<dbReference type="InterPro" id="IPR016040">
    <property type="entry name" value="NAD(P)-bd_dom"/>
</dbReference>
<evidence type="ECO:0000256" key="9">
    <source>
        <dbReference type="ARBA" id="ARBA00024059"/>
    </source>
</evidence>
<dbReference type="Pfam" id="PF13460">
    <property type="entry name" value="NAD_binding_10"/>
    <property type="match status" value="1"/>
</dbReference>